<evidence type="ECO:0000256" key="1">
    <source>
        <dbReference type="SAM" id="SignalP"/>
    </source>
</evidence>
<organism evidence="2 3">
    <name type="scientific">Actinacidiphila guanduensis</name>
    <dbReference type="NCBI Taxonomy" id="310781"/>
    <lineage>
        <taxon>Bacteria</taxon>
        <taxon>Bacillati</taxon>
        <taxon>Actinomycetota</taxon>
        <taxon>Actinomycetes</taxon>
        <taxon>Kitasatosporales</taxon>
        <taxon>Streptomycetaceae</taxon>
        <taxon>Actinacidiphila</taxon>
    </lineage>
</organism>
<reference evidence="2 3" key="1">
    <citation type="submission" date="2016-10" db="EMBL/GenBank/DDBJ databases">
        <authorList>
            <person name="de Groot N.N."/>
        </authorList>
    </citation>
    <scope>NUCLEOTIDE SEQUENCE [LARGE SCALE GENOMIC DNA]</scope>
    <source>
        <strain evidence="2 3">CGMCC 4.2022</strain>
    </source>
</reference>
<name>A0A1G9XVE6_9ACTN</name>
<sequence length="116" mass="11737">MPHHRAATAAALLVAGLALTGCSSSNHGHAEVTFSGKYAPLNSVTTTPATEPPIPSDSKLATGARTAACWKAVRDQYTPGTVQLTGAPTTPPECAGLSSDEISEIASDVLAHQLSG</sequence>
<evidence type="ECO:0000313" key="3">
    <source>
        <dbReference type="Proteomes" id="UP000199341"/>
    </source>
</evidence>
<accession>A0A1G9XVE6</accession>
<dbReference type="RefSeq" id="WP_143031628.1">
    <property type="nucleotide sequence ID" value="NZ_FNIE01000002.1"/>
</dbReference>
<protein>
    <submittedName>
        <fullName evidence="2">Uncharacterized protein</fullName>
    </submittedName>
</protein>
<feature type="signal peptide" evidence="1">
    <location>
        <begin position="1"/>
        <end position="30"/>
    </location>
</feature>
<gene>
    <name evidence="2" type="ORF">SAMN05216259_102283</name>
</gene>
<dbReference type="EMBL" id="FNIE01000002">
    <property type="protein sequence ID" value="SDN00406.1"/>
    <property type="molecule type" value="Genomic_DNA"/>
</dbReference>
<proteinExistence type="predicted"/>
<dbReference type="AlphaFoldDB" id="A0A1G9XVE6"/>
<dbReference type="Proteomes" id="UP000199341">
    <property type="component" value="Unassembled WGS sequence"/>
</dbReference>
<dbReference type="PROSITE" id="PS51257">
    <property type="entry name" value="PROKAR_LIPOPROTEIN"/>
    <property type="match status" value="1"/>
</dbReference>
<keyword evidence="3" id="KW-1185">Reference proteome</keyword>
<keyword evidence="1" id="KW-0732">Signal</keyword>
<dbReference type="OrthoDB" id="9960238at2"/>
<feature type="chain" id="PRO_5011598040" evidence="1">
    <location>
        <begin position="31"/>
        <end position="116"/>
    </location>
</feature>
<evidence type="ECO:0000313" key="2">
    <source>
        <dbReference type="EMBL" id="SDN00406.1"/>
    </source>
</evidence>